<feature type="compositionally biased region" description="Pro residues" evidence="4">
    <location>
        <begin position="475"/>
        <end position="487"/>
    </location>
</feature>
<keyword evidence="2" id="KW-0456">Lyase</keyword>
<evidence type="ECO:0000256" key="1">
    <source>
        <dbReference type="ARBA" id="ARBA00001933"/>
    </source>
</evidence>
<dbReference type="PRINTS" id="PR01179">
    <property type="entry name" value="ODADCRBXLASE"/>
</dbReference>
<dbReference type="InterPro" id="IPR000183">
    <property type="entry name" value="Orn/DAP/Arg_de-COase"/>
</dbReference>
<dbReference type="InterPro" id="IPR022653">
    <property type="entry name" value="De-COase2_pyr-phos_BS"/>
</dbReference>
<comment type="cofactor">
    <cofactor evidence="1">
        <name>pyridoxal 5'-phosphate</name>
        <dbReference type="ChEBI" id="CHEBI:597326"/>
    </cofactor>
</comment>
<dbReference type="Proteomes" id="UP000031364">
    <property type="component" value="Unassembled WGS sequence"/>
</dbReference>
<dbReference type="InterPro" id="IPR009006">
    <property type="entry name" value="Ala_racemase/Decarboxylase_C"/>
</dbReference>
<dbReference type="Gene3D" id="3.20.20.10">
    <property type="entry name" value="Alanine racemase"/>
    <property type="match status" value="1"/>
</dbReference>
<feature type="region of interest" description="Disordered" evidence="4">
    <location>
        <begin position="465"/>
        <end position="495"/>
    </location>
</feature>
<evidence type="ECO:0000256" key="4">
    <source>
        <dbReference type="SAM" id="MobiDB-lite"/>
    </source>
</evidence>
<sequence>MTAAPPALPAKIHPLVRAYLDTPGTVAEVVRRFGSPVHLLFPQVFAENLGRFRALLEQRLPGHRICYAHKVNQSQAFVRTAELAGIAIDVASPQELASAAGAGFGPMRIEVTGPKGEAFLRDLIARGVTINVDNLWELRRIVELTEPQAAVPVLLRVSGFHDAQVSRFGVPLSAVAAAFDLLCAHQDRITFLGFAFHLDSGDAGERVRAIDACLSLIEESYARGLTPSVVDIGGGFRQVFTADADRFDEYVQALRDALLGLRAPMSWGSNTFGYHVANGAVHGIPVFHKYANTIPATALLEDVLGAALERHGGRTVAEVLSDNLLDMWLEPGKALADHAGATVAEVEFVKEIADGSVLVHLDLSRDCVTPADQEVMVDPVILPGAGRTVADSAPVGVYFAGRLCLERDLITNHQVWLADRPQPGDLVVFPNTAAYHMDLSAATASMRPRPNKLVVTHDDSGFRVCPDAEYRPAPAHTPPRASRPPSAPRQSTEAR</sequence>
<feature type="domain" description="Orn/DAP/Arg decarboxylase 2 N-terminal" evidence="5">
    <location>
        <begin position="56"/>
        <end position="258"/>
    </location>
</feature>
<dbReference type="SUPFAM" id="SSF51419">
    <property type="entry name" value="PLP-binding barrel"/>
    <property type="match status" value="1"/>
</dbReference>
<evidence type="ECO:0000313" key="7">
    <source>
        <dbReference type="Proteomes" id="UP000031364"/>
    </source>
</evidence>
<keyword evidence="7" id="KW-1185">Reference proteome</keyword>
<dbReference type="SUPFAM" id="SSF50621">
    <property type="entry name" value="Alanine racemase C-terminal domain-like"/>
    <property type="match status" value="1"/>
</dbReference>
<dbReference type="PROSITE" id="PS00878">
    <property type="entry name" value="ODR_DC_2_1"/>
    <property type="match status" value="1"/>
</dbReference>
<keyword evidence="3" id="KW-0663">Pyridoxal phosphate</keyword>
<protein>
    <submittedName>
        <fullName evidence="6">Decarboxylase</fullName>
    </submittedName>
</protein>
<dbReference type="InterPro" id="IPR029066">
    <property type="entry name" value="PLP-binding_barrel"/>
</dbReference>
<name>A0ABR4ZDP9_9NOCA</name>
<dbReference type="EMBL" id="JNFP01000021">
    <property type="protein sequence ID" value="KIA63485.1"/>
    <property type="molecule type" value="Genomic_DNA"/>
</dbReference>
<dbReference type="PANTHER" id="PTHR43727:SF2">
    <property type="entry name" value="GROUP IV DECARBOXYLASE"/>
    <property type="match status" value="1"/>
</dbReference>
<comment type="caution">
    <text evidence="6">The sequence shown here is derived from an EMBL/GenBank/DDBJ whole genome shotgun (WGS) entry which is preliminary data.</text>
</comment>
<gene>
    <name evidence="6" type="ORF">FG87_19375</name>
</gene>
<evidence type="ECO:0000259" key="5">
    <source>
        <dbReference type="Pfam" id="PF02784"/>
    </source>
</evidence>
<evidence type="ECO:0000256" key="2">
    <source>
        <dbReference type="ARBA" id="ARBA00022793"/>
    </source>
</evidence>
<organism evidence="6 7">
    <name type="scientific">Nocardia vulneris</name>
    <dbReference type="NCBI Taxonomy" id="1141657"/>
    <lineage>
        <taxon>Bacteria</taxon>
        <taxon>Bacillati</taxon>
        <taxon>Actinomycetota</taxon>
        <taxon>Actinomycetes</taxon>
        <taxon>Mycobacteriales</taxon>
        <taxon>Nocardiaceae</taxon>
        <taxon>Nocardia</taxon>
    </lineage>
</organism>
<dbReference type="Gene3D" id="2.40.37.10">
    <property type="entry name" value="Lyase, Ornithine Decarboxylase, Chain A, domain 1"/>
    <property type="match status" value="1"/>
</dbReference>
<dbReference type="Pfam" id="PF02784">
    <property type="entry name" value="Orn_Arg_deC_N"/>
    <property type="match status" value="1"/>
</dbReference>
<keyword evidence="2" id="KW-0210">Decarboxylase</keyword>
<dbReference type="PANTHER" id="PTHR43727">
    <property type="entry name" value="DIAMINOPIMELATE DECARBOXYLASE"/>
    <property type="match status" value="1"/>
</dbReference>
<evidence type="ECO:0000313" key="6">
    <source>
        <dbReference type="EMBL" id="KIA63485.1"/>
    </source>
</evidence>
<accession>A0ABR4ZDP9</accession>
<proteinExistence type="predicted"/>
<dbReference type="RefSeq" id="WP_043672429.1">
    <property type="nucleotide sequence ID" value="NZ_BDCI01000001.1"/>
</dbReference>
<reference evidence="6 7" key="1">
    <citation type="journal article" date="2014" name="Int. J. Syst. Evol. Microbiol.">
        <title>Nocardia vulneris sp. nov., isolated from wounds of human patients in North America.</title>
        <authorList>
            <person name="Lasker B.A."/>
            <person name="Bell M."/>
            <person name="Klenk H.P."/>
            <person name="Sproer C."/>
            <person name="Schumann C."/>
            <person name="Schumann P."/>
            <person name="Brown J.M."/>
        </authorList>
    </citation>
    <scope>NUCLEOTIDE SEQUENCE [LARGE SCALE GENOMIC DNA]</scope>
    <source>
        <strain evidence="6 7">W9851</strain>
    </source>
</reference>
<dbReference type="InterPro" id="IPR022644">
    <property type="entry name" value="De-COase2_N"/>
</dbReference>
<evidence type="ECO:0000256" key="3">
    <source>
        <dbReference type="ARBA" id="ARBA00022898"/>
    </source>
</evidence>